<dbReference type="GO" id="GO:0016757">
    <property type="term" value="F:glycosyltransferase activity"/>
    <property type="evidence" value="ECO:0007669"/>
    <property type="project" value="InterPro"/>
</dbReference>
<keyword evidence="3" id="KW-0808">Transferase</keyword>
<dbReference type="EMBL" id="DMND01000079">
    <property type="protein sequence ID" value="HAN27178.1"/>
    <property type="molecule type" value="Genomic_DNA"/>
</dbReference>
<feature type="non-terminal residue" evidence="3">
    <location>
        <position position="326"/>
    </location>
</feature>
<dbReference type="PANTHER" id="PTHR12526:SF638">
    <property type="entry name" value="SPORE COAT PROTEIN SA"/>
    <property type="match status" value="1"/>
</dbReference>
<dbReference type="Gene3D" id="3.40.50.2000">
    <property type="entry name" value="Glycogen Phosphorylase B"/>
    <property type="match status" value="2"/>
</dbReference>
<dbReference type="InterPro" id="IPR028098">
    <property type="entry name" value="Glyco_trans_4-like_N"/>
</dbReference>
<evidence type="ECO:0000313" key="3">
    <source>
        <dbReference type="EMBL" id="HAN27178.1"/>
    </source>
</evidence>
<dbReference type="AlphaFoldDB" id="A0A3C1KL45"/>
<proteinExistence type="predicted"/>
<evidence type="ECO:0000259" key="1">
    <source>
        <dbReference type="Pfam" id="PF00534"/>
    </source>
</evidence>
<evidence type="ECO:0000313" key="4">
    <source>
        <dbReference type="Proteomes" id="UP000259273"/>
    </source>
</evidence>
<dbReference type="Proteomes" id="UP000259273">
    <property type="component" value="Unassembled WGS sequence"/>
</dbReference>
<dbReference type="Pfam" id="PF00534">
    <property type="entry name" value="Glycos_transf_1"/>
    <property type="match status" value="1"/>
</dbReference>
<dbReference type="SUPFAM" id="SSF53756">
    <property type="entry name" value="UDP-Glycosyltransferase/glycogen phosphorylase"/>
    <property type="match status" value="1"/>
</dbReference>
<comment type="caution">
    <text evidence="3">The sequence shown here is derived from an EMBL/GenBank/DDBJ whole genome shotgun (WGS) entry which is preliminary data.</text>
</comment>
<dbReference type="CDD" id="cd03808">
    <property type="entry name" value="GT4_CapM-like"/>
    <property type="match status" value="1"/>
</dbReference>
<feature type="domain" description="Glycosyl transferase family 1" evidence="1">
    <location>
        <begin position="204"/>
        <end position="326"/>
    </location>
</feature>
<dbReference type="InterPro" id="IPR001296">
    <property type="entry name" value="Glyco_trans_1"/>
</dbReference>
<name>A0A3C1KL45_9GAMM</name>
<dbReference type="PANTHER" id="PTHR12526">
    <property type="entry name" value="GLYCOSYLTRANSFERASE"/>
    <property type="match status" value="1"/>
</dbReference>
<dbReference type="Pfam" id="PF13477">
    <property type="entry name" value="Glyco_trans_4_2"/>
    <property type="match status" value="1"/>
</dbReference>
<accession>A0A3C1KL45</accession>
<dbReference type="GO" id="GO:1901135">
    <property type="term" value="P:carbohydrate derivative metabolic process"/>
    <property type="evidence" value="ECO:0007669"/>
    <property type="project" value="UniProtKB-ARBA"/>
</dbReference>
<organism evidence="3 4">
    <name type="scientific">Haliea salexigens</name>
    <dbReference type="NCBI Taxonomy" id="287487"/>
    <lineage>
        <taxon>Bacteria</taxon>
        <taxon>Pseudomonadati</taxon>
        <taxon>Pseudomonadota</taxon>
        <taxon>Gammaproteobacteria</taxon>
        <taxon>Cellvibrionales</taxon>
        <taxon>Halieaceae</taxon>
        <taxon>Haliea</taxon>
    </lineage>
</organism>
<evidence type="ECO:0000259" key="2">
    <source>
        <dbReference type="Pfam" id="PF13477"/>
    </source>
</evidence>
<gene>
    <name evidence="3" type="ORF">DCP75_05565</name>
</gene>
<protein>
    <submittedName>
        <fullName evidence="3">Glycosyltransferase family 1 protein</fullName>
    </submittedName>
</protein>
<sequence length="326" mass="36137">MRVTMICNTDGAMYVFRGPIIRHLLAEGHMVESITCDGPFVPLLTEMGVKVRTIAFSRHSVSPFRNIGLFYDLYREIRRSRPDIVHNFTHKPAIFGALAARLAGIRNSFVTITGLGSLFVNDDWRSLVLRQMLLLQYRCVLPFVRKVFFQNPDDLAYFVSRGILARDAAVPTLGSGIDLTEYPRPTAAETREARAQLAQEIGEVADDAMVILFPARGVPEKGFSEFYAAARYLSQHSPGKYIFLHAGLIDSESLGHLSAKSVAELAESCGVHYLGFKSNLRRYMLAADVAVLPSYREGVPRSLIEALALGKTIVASDVPGCREVVR</sequence>
<reference evidence="3 4" key="1">
    <citation type="journal article" date="2018" name="Nat. Biotechnol.">
        <title>A standardized bacterial taxonomy based on genome phylogeny substantially revises the tree of life.</title>
        <authorList>
            <person name="Parks D.H."/>
            <person name="Chuvochina M."/>
            <person name="Waite D.W."/>
            <person name="Rinke C."/>
            <person name="Skarshewski A."/>
            <person name="Chaumeil P.A."/>
            <person name="Hugenholtz P."/>
        </authorList>
    </citation>
    <scope>NUCLEOTIDE SEQUENCE [LARGE SCALE GENOMIC DNA]</scope>
    <source>
        <strain evidence="3">UBA9158</strain>
    </source>
</reference>
<feature type="domain" description="Glycosyltransferase subfamily 4-like N-terminal" evidence="2">
    <location>
        <begin position="12"/>
        <end position="119"/>
    </location>
</feature>